<accession>A0AAJ0G199</accession>
<evidence type="ECO:0000313" key="2">
    <source>
        <dbReference type="Proteomes" id="UP001251528"/>
    </source>
</evidence>
<dbReference type="Proteomes" id="UP001251528">
    <property type="component" value="Unassembled WGS sequence"/>
</dbReference>
<name>A0AAJ0G199_9HYPO</name>
<proteinExistence type="predicted"/>
<organism evidence="1 2">
    <name type="scientific">Conoideocrella luteorostrata</name>
    <dbReference type="NCBI Taxonomy" id="1105319"/>
    <lineage>
        <taxon>Eukaryota</taxon>
        <taxon>Fungi</taxon>
        <taxon>Dikarya</taxon>
        <taxon>Ascomycota</taxon>
        <taxon>Pezizomycotina</taxon>
        <taxon>Sordariomycetes</taxon>
        <taxon>Hypocreomycetidae</taxon>
        <taxon>Hypocreales</taxon>
        <taxon>Clavicipitaceae</taxon>
        <taxon>Conoideocrella</taxon>
    </lineage>
</organism>
<protein>
    <submittedName>
        <fullName evidence="1">Uncharacterized protein</fullName>
    </submittedName>
</protein>
<dbReference type="AlphaFoldDB" id="A0AAJ0G199"/>
<feature type="non-terminal residue" evidence="1">
    <location>
        <position position="83"/>
    </location>
</feature>
<reference evidence="1" key="1">
    <citation type="submission" date="2023-06" db="EMBL/GenBank/DDBJ databases">
        <title>Conoideocrella luteorostrata (Hypocreales: Clavicipitaceae), a potential biocontrol fungus for elongate hemlock scale in United States Christmas tree production areas.</title>
        <authorList>
            <person name="Barrett H."/>
            <person name="Lovett B."/>
            <person name="Macias A.M."/>
            <person name="Stajich J.E."/>
            <person name="Kasson M.T."/>
        </authorList>
    </citation>
    <scope>NUCLEOTIDE SEQUENCE</scope>
    <source>
        <strain evidence="1">ARSEF 14590</strain>
    </source>
</reference>
<comment type="caution">
    <text evidence="1">The sequence shown here is derived from an EMBL/GenBank/DDBJ whole genome shotgun (WGS) entry which is preliminary data.</text>
</comment>
<sequence length="83" mass="8901">MSAFWGTRVSDMCQGFLVGTSSHEMFAVANATLDLLTLELVLHQLSVGVLSRPWRACASSDDPVPATVRLQVYATMGTPSTSL</sequence>
<evidence type="ECO:0000313" key="1">
    <source>
        <dbReference type="EMBL" id="KAK2601532.1"/>
    </source>
</evidence>
<dbReference type="EMBL" id="JASWJB010000076">
    <property type="protein sequence ID" value="KAK2601532.1"/>
    <property type="molecule type" value="Genomic_DNA"/>
</dbReference>
<gene>
    <name evidence="1" type="ORF">QQS21_004917</name>
</gene>
<keyword evidence="2" id="KW-1185">Reference proteome</keyword>